<proteinExistence type="predicted"/>
<organism evidence="1 2">
    <name type="scientific">Brevibacillus panacihumi</name>
    <dbReference type="NCBI Taxonomy" id="497735"/>
    <lineage>
        <taxon>Bacteria</taxon>
        <taxon>Bacillati</taxon>
        <taxon>Bacillota</taxon>
        <taxon>Bacilli</taxon>
        <taxon>Bacillales</taxon>
        <taxon>Paenibacillaceae</taxon>
        <taxon>Brevibacillus</taxon>
    </lineage>
</organism>
<name>A0A3M8C8Y6_9BACL</name>
<comment type="caution">
    <text evidence="1">The sequence shown here is derived from an EMBL/GenBank/DDBJ whole genome shotgun (WGS) entry which is preliminary data.</text>
</comment>
<protein>
    <recommendedName>
        <fullName evidence="3">DUF3168 domain-containing protein</fullName>
    </recommendedName>
</protein>
<evidence type="ECO:0000313" key="2">
    <source>
        <dbReference type="Proteomes" id="UP000281915"/>
    </source>
</evidence>
<reference evidence="1 2" key="1">
    <citation type="submission" date="2018-10" db="EMBL/GenBank/DDBJ databases">
        <title>Phylogenomics of Brevibacillus.</title>
        <authorList>
            <person name="Dunlap C."/>
        </authorList>
    </citation>
    <scope>NUCLEOTIDE SEQUENCE [LARGE SCALE GENOMIC DNA]</scope>
    <source>
        <strain evidence="1 2">JCM 15085</strain>
    </source>
</reference>
<sequence>MSTPYLLQEALVEEIRALFAESRFRNTKGEEAALNVYPQFLPGKQTGEVLERFPYAVVRIQEGTVPSLTGDETCNILIFFGLWDDSLDYQGYKDVLNAITRLKIHFEKKPIVGDRYRLDYPFEWAIDEDEKNHPYYFGAAQTTWVIPRAQQEVRYV</sequence>
<gene>
    <name evidence="1" type="ORF">EDM58_21965</name>
</gene>
<evidence type="ECO:0008006" key="3">
    <source>
        <dbReference type="Google" id="ProtNLM"/>
    </source>
</evidence>
<accession>A0A3M8C8Y6</accession>
<dbReference type="RefSeq" id="WP_122915237.1">
    <property type="nucleotide sequence ID" value="NZ_RHHT01000062.1"/>
</dbReference>
<dbReference type="EMBL" id="RHHT01000062">
    <property type="protein sequence ID" value="RNB72172.1"/>
    <property type="molecule type" value="Genomic_DNA"/>
</dbReference>
<dbReference type="Proteomes" id="UP000281915">
    <property type="component" value="Unassembled WGS sequence"/>
</dbReference>
<dbReference type="AlphaFoldDB" id="A0A3M8C8Y6"/>
<evidence type="ECO:0000313" key="1">
    <source>
        <dbReference type="EMBL" id="RNB72172.1"/>
    </source>
</evidence>